<feature type="region of interest" description="Disordered" evidence="1">
    <location>
        <begin position="98"/>
        <end position="123"/>
    </location>
</feature>
<organism evidence="3">
    <name type="scientific">Eutreptiella gymnastica</name>
    <dbReference type="NCBI Taxonomy" id="73025"/>
    <lineage>
        <taxon>Eukaryota</taxon>
        <taxon>Discoba</taxon>
        <taxon>Euglenozoa</taxon>
        <taxon>Euglenida</taxon>
        <taxon>Spirocuta</taxon>
        <taxon>Euglenophyceae</taxon>
        <taxon>Eutreptiales</taxon>
        <taxon>Eutreptiaceae</taxon>
        <taxon>Eutreptiella</taxon>
    </lineage>
</organism>
<evidence type="ECO:0000256" key="1">
    <source>
        <dbReference type="SAM" id="MobiDB-lite"/>
    </source>
</evidence>
<evidence type="ECO:0000256" key="2">
    <source>
        <dbReference type="SAM" id="Phobius"/>
    </source>
</evidence>
<reference evidence="3" key="1">
    <citation type="submission" date="2021-01" db="EMBL/GenBank/DDBJ databases">
        <authorList>
            <person name="Corre E."/>
            <person name="Pelletier E."/>
            <person name="Niang G."/>
            <person name="Scheremetjew M."/>
            <person name="Finn R."/>
            <person name="Kale V."/>
            <person name="Holt S."/>
            <person name="Cochrane G."/>
            <person name="Meng A."/>
            <person name="Brown T."/>
            <person name="Cohen L."/>
        </authorList>
    </citation>
    <scope>NUCLEOTIDE SEQUENCE</scope>
    <source>
        <strain evidence="3">CCMP1594</strain>
    </source>
</reference>
<name>A0A7S4GDV0_9EUGL</name>
<accession>A0A7S4GDV0</accession>
<dbReference type="AlphaFoldDB" id="A0A7S4GDV0"/>
<gene>
    <name evidence="3" type="ORF">EGYM00163_LOCUS45178</name>
</gene>
<dbReference type="EMBL" id="HBJA01131495">
    <property type="protein sequence ID" value="CAE0833882.1"/>
    <property type="molecule type" value="Transcribed_RNA"/>
</dbReference>
<keyword evidence="2" id="KW-1133">Transmembrane helix</keyword>
<feature type="transmembrane region" description="Helical" evidence="2">
    <location>
        <begin position="959"/>
        <end position="980"/>
    </location>
</feature>
<evidence type="ECO:0000313" key="3">
    <source>
        <dbReference type="EMBL" id="CAE0833882.1"/>
    </source>
</evidence>
<keyword evidence="2" id="KW-0812">Transmembrane</keyword>
<proteinExistence type="predicted"/>
<protein>
    <submittedName>
        <fullName evidence="3">Uncharacterized protein</fullName>
    </submittedName>
</protein>
<sequence length="1026" mass="107306">MDLPVCQCPGTYNWLDGEQLCGTHCMSAEEGICYLGRETYGSPVTAQCGKWECDFGHVRCRRPDFEPVRASECGDGDLSILSKKGQVGSLHRQLLEINSESPSPSESPSASPSESPSPSEFSSPSPAECPYVCEDLPVCQCPEDYDYTSFGELCDTHCMEQDEYYCHPGSGNSLQPCRRLQCGPGQIRCRRPPANEPPRGPKDPRTFFLARGGESCDDACGAAGTVCENDLVQEAALSPAHCKDILEHLGKSVHLGGLYEDDNSGCTYYPDEPGWYQLFKRDGQALCSERNADLNRQRVCACQSLREERYFDDLVNLGDQSFCIDAGDTVATTQGRVSLAEGAGAGGAFTCNCVELCQLHSTTQSTVSLTTYENRGATNDFQGTILQITVNFLNTIAGAIFTFDASSALEIHSGGVASFTAAATFAGSGVFRAREGSTVSFSSASTFQIATEVSGQFLVESEQVSFEEVVTLTGSNALMDVRSGSRIVASRTVTVSSSSEIRGTSGTMQFDGGLSMASSSVMNLTSTTVSVSTWSASSSTMSFDGSTVTSQTWSMSSSTVTIGTGTAMSVSGGAQLDASTMTLSSSTSTFTSVQASTLTNGGTIQGRGGCNMQFTGGLQTTSSTMDLQQSTVGCGHLQMSSSTLSASSSTTVTASQVTFSQTTVQMTSASFTSSGTMSDDGGSLTFTTSTIVVTSTFTSTSSSYSLTGSSMTVTQHTITSTTITLTDVSSQFLLDGSGAGGGSLVGSLASGAVFSGLGFLRHRTGLLRLLAGSTIGCGLQLSPNAQILRRTRALQQTDLTTTNPAATACGNSIGSTTVASGASLSIDTSCSFGTESWDVAGTTSTYTTSVAATGAVDVQSGGLLVLNTVSTSTNPFSITGTFTLSGSIEVLVTDSSTTAIVILMKWDDTSCTDITSSVTVYGCTTMSCNTDVVASSAATSCYLRLSIGTTSSSDSDDSLWGLLALLALIPCVAGLAWYYYKFGSRTSPNYDELVVAKDYPVAENVATMTHPNTPAYFDYNLIVVQD</sequence>
<keyword evidence="2" id="KW-0472">Membrane</keyword>
<feature type="compositionally biased region" description="Low complexity" evidence="1">
    <location>
        <begin position="99"/>
        <end position="123"/>
    </location>
</feature>